<evidence type="ECO:0000256" key="1">
    <source>
        <dbReference type="SAM" id="MobiDB-lite"/>
    </source>
</evidence>
<dbReference type="EMBL" id="JADPUN010000160">
    <property type="protein sequence ID" value="MBF9130490.1"/>
    <property type="molecule type" value="Genomic_DNA"/>
</dbReference>
<proteinExistence type="predicted"/>
<gene>
    <name evidence="2" type="ORF">I0C86_16200</name>
</gene>
<sequence length="79" mass="8644">MPAHPDDDRDLSELRDAIEESSPEPRVLLIGYACNSDQGLLRISWGEAALGRDNLLHWGHVDDLPVPAVSADGRRGWAA</sequence>
<evidence type="ECO:0000313" key="2">
    <source>
        <dbReference type="EMBL" id="MBF9130490.1"/>
    </source>
</evidence>
<name>A0ABS0GWA3_9ACTN</name>
<dbReference type="Proteomes" id="UP000638560">
    <property type="component" value="Unassembled WGS sequence"/>
</dbReference>
<reference evidence="2 3" key="1">
    <citation type="submission" date="2020-11" db="EMBL/GenBank/DDBJ databases">
        <title>A novel isolate from a Black sea contaminated sediment with potential to produce alkanes: Plantactinospora alkalitolerans sp. nov.</title>
        <authorList>
            <person name="Carro L."/>
            <person name="Veyisoglu A."/>
            <person name="Guven K."/>
            <person name="Schumann P."/>
            <person name="Klenk H.-P."/>
            <person name="Sahin N."/>
        </authorList>
    </citation>
    <scope>NUCLEOTIDE SEQUENCE [LARGE SCALE GENOMIC DNA]</scope>
    <source>
        <strain evidence="2 3">S1510</strain>
    </source>
</reference>
<keyword evidence="3" id="KW-1185">Reference proteome</keyword>
<feature type="compositionally biased region" description="Basic and acidic residues" evidence="1">
    <location>
        <begin position="1"/>
        <end position="18"/>
    </location>
</feature>
<comment type="caution">
    <text evidence="2">The sequence shown here is derived from an EMBL/GenBank/DDBJ whole genome shotgun (WGS) entry which is preliminary data.</text>
</comment>
<feature type="region of interest" description="Disordered" evidence="1">
    <location>
        <begin position="1"/>
        <end position="20"/>
    </location>
</feature>
<evidence type="ECO:0000313" key="3">
    <source>
        <dbReference type="Proteomes" id="UP000638560"/>
    </source>
</evidence>
<organism evidence="2 3">
    <name type="scientific">Plantactinospora alkalitolerans</name>
    <dbReference type="NCBI Taxonomy" id="2789879"/>
    <lineage>
        <taxon>Bacteria</taxon>
        <taxon>Bacillati</taxon>
        <taxon>Actinomycetota</taxon>
        <taxon>Actinomycetes</taxon>
        <taxon>Micromonosporales</taxon>
        <taxon>Micromonosporaceae</taxon>
        <taxon>Plantactinospora</taxon>
    </lineage>
</organism>
<dbReference type="RefSeq" id="WP_196202062.1">
    <property type="nucleotide sequence ID" value="NZ_JADPUN010000160.1"/>
</dbReference>
<protein>
    <submittedName>
        <fullName evidence="2">Uncharacterized protein</fullName>
    </submittedName>
</protein>
<accession>A0ABS0GWA3</accession>